<protein>
    <submittedName>
        <fullName evidence="1">Uncharacterized protein</fullName>
    </submittedName>
</protein>
<proteinExistence type="predicted"/>
<evidence type="ECO:0000313" key="1">
    <source>
        <dbReference type="EMBL" id="KAK7592741.1"/>
    </source>
</evidence>
<dbReference type="EMBL" id="JBBCAQ010000020">
    <property type="protein sequence ID" value="KAK7592741.1"/>
    <property type="molecule type" value="Genomic_DNA"/>
</dbReference>
<accession>A0AAN9TLR7</accession>
<organism evidence="1 2">
    <name type="scientific">Parthenolecanium corni</name>
    <dbReference type="NCBI Taxonomy" id="536013"/>
    <lineage>
        <taxon>Eukaryota</taxon>
        <taxon>Metazoa</taxon>
        <taxon>Ecdysozoa</taxon>
        <taxon>Arthropoda</taxon>
        <taxon>Hexapoda</taxon>
        <taxon>Insecta</taxon>
        <taxon>Pterygota</taxon>
        <taxon>Neoptera</taxon>
        <taxon>Paraneoptera</taxon>
        <taxon>Hemiptera</taxon>
        <taxon>Sternorrhyncha</taxon>
        <taxon>Coccoidea</taxon>
        <taxon>Coccidae</taxon>
        <taxon>Parthenolecanium</taxon>
    </lineage>
</organism>
<reference evidence="1 2" key="1">
    <citation type="submission" date="2024-03" db="EMBL/GenBank/DDBJ databases">
        <title>Adaptation during the transition from Ophiocordyceps entomopathogen to insect associate is accompanied by gene loss and intensified selection.</title>
        <authorList>
            <person name="Ward C.M."/>
            <person name="Onetto C.A."/>
            <person name="Borneman A.R."/>
        </authorList>
    </citation>
    <scope>NUCLEOTIDE SEQUENCE [LARGE SCALE GENOMIC DNA]</scope>
    <source>
        <strain evidence="1">AWRI1</strain>
        <tissue evidence="1">Single Adult Female</tissue>
    </source>
</reference>
<sequence>MRAARNVRTRDLARPTPTAHHLFVREIKTHDPTVELFHSALQNATCRTIFPQLPHKRPRLLRVRRVYVESAFCRTARRRFGYPYQYDLHRSSRAGLGRTATILEMRKRAAPPPAAASAGKGVKVVSLVNNPRKPNSYVNNRVTRLPKLDAERVRRVCQGV</sequence>
<evidence type="ECO:0000313" key="2">
    <source>
        <dbReference type="Proteomes" id="UP001367676"/>
    </source>
</evidence>
<dbReference type="Proteomes" id="UP001367676">
    <property type="component" value="Unassembled WGS sequence"/>
</dbReference>
<comment type="caution">
    <text evidence="1">The sequence shown here is derived from an EMBL/GenBank/DDBJ whole genome shotgun (WGS) entry which is preliminary data.</text>
</comment>
<gene>
    <name evidence="1" type="ORF">V9T40_007493</name>
</gene>
<dbReference type="AlphaFoldDB" id="A0AAN9TLR7"/>
<keyword evidence="2" id="KW-1185">Reference proteome</keyword>
<name>A0AAN9TLR7_9HEMI</name>